<dbReference type="Proteomes" id="UP000199040">
    <property type="component" value="Unassembled WGS sequence"/>
</dbReference>
<dbReference type="SUPFAM" id="SSF56024">
    <property type="entry name" value="Phospholipase D/nuclease"/>
    <property type="match status" value="2"/>
</dbReference>
<protein>
    <submittedName>
        <fullName evidence="3">Phosphatidylserine/phosphatidylglycerophosphate/cardiolipin synthase</fullName>
    </submittedName>
</protein>
<dbReference type="PANTHER" id="PTHR21248:SF23">
    <property type="entry name" value="CARDIOLIPIN SYNTHASE B"/>
    <property type="match status" value="1"/>
</dbReference>
<sequence>MHDEWTQGNRFELLPAAENYVPAMLSAIESARHSILFEQYLMESGHHADLFVDALAKAARRGVPVYLLLDTYGTKGFTHRDRQRLIDAGAALRLFNPVTPGRLSKSLARDHRKLLLIDHRVAFTGGFCITDKFLYDWYDIAIKAEGPVVEDWAALFSRAWSVSRAWSAAMQYRHPRPLPVNRPTGSGESGNDASGMLGRVVHGEGRRYQEIRFSLQRRISAAQQRVWLYTPYFLPTFSLRRRLMAAARRGVDVRLLVAGPRHDHPSVRYTGQHFYRRLLRAGVRIYEYQPTFTHAKFCLADDWSTIGSCNFDHWSLRWNLEANQEVISTRFAREVRQLFEDNLARSHEIDPVTWARRPKWQACRERVLGTANAWLTLLR</sequence>
<dbReference type="GO" id="GO:0008808">
    <property type="term" value="F:cardiolipin synthase activity"/>
    <property type="evidence" value="ECO:0007669"/>
    <property type="project" value="TreeGrafter"/>
</dbReference>
<feature type="region of interest" description="Disordered" evidence="1">
    <location>
        <begin position="177"/>
        <end position="196"/>
    </location>
</feature>
<dbReference type="PROSITE" id="PS50035">
    <property type="entry name" value="PLD"/>
    <property type="match status" value="1"/>
</dbReference>
<evidence type="ECO:0000256" key="1">
    <source>
        <dbReference type="SAM" id="MobiDB-lite"/>
    </source>
</evidence>
<dbReference type="RefSeq" id="WP_092843558.1">
    <property type="nucleotide sequence ID" value="NZ_FOPY01000002.1"/>
</dbReference>
<dbReference type="Gene3D" id="3.30.870.10">
    <property type="entry name" value="Endonuclease Chain A"/>
    <property type="match status" value="2"/>
</dbReference>
<proteinExistence type="predicted"/>
<name>A0A1I2Z051_9GAMM</name>
<organism evidence="3 4">
    <name type="scientific">Modicisalibacter xianhensis</name>
    <dbReference type="NCBI Taxonomy" id="442341"/>
    <lineage>
        <taxon>Bacteria</taxon>
        <taxon>Pseudomonadati</taxon>
        <taxon>Pseudomonadota</taxon>
        <taxon>Gammaproteobacteria</taxon>
        <taxon>Oceanospirillales</taxon>
        <taxon>Halomonadaceae</taxon>
        <taxon>Modicisalibacter</taxon>
    </lineage>
</organism>
<accession>A0A1I2Z051</accession>
<dbReference type="AlphaFoldDB" id="A0A1I2Z051"/>
<dbReference type="CDD" id="cd09159">
    <property type="entry name" value="PLDc_ybhO_like_2"/>
    <property type="match status" value="1"/>
</dbReference>
<dbReference type="GO" id="GO:0032049">
    <property type="term" value="P:cardiolipin biosynthetic process"/>
    <property type="evidence" value="ECO:0007669"/>
    <property type="project" value="UniProtKB-ARBA"/>
</dbReference>
<feature type="domain" description="PLD phosphodiesterase" evidence="2">
    <location>
        <begin position="106"/>
        <end position="133"/>
    </location>
</feature>
<evidence type="ECO:0000313" key="3">
    <source>
        <dbReference type="EMBL" id="SFH31015.1"/>
    </source>
</evidence>
<dbReference type="InterPro" id="IPR001736">
    <property type="entry name" value="PLipase_D/transphosphatidylase"/>
</dbReference>
<dbReference type="STRING" id="442341.SAMN04487959_102268"/>
<dbReference type="InterPro" id="IPR025202">
    <property type="entry name" value="PLD-like_dom"/>
</dbReference>
<evidence type="ECO:0000313" key="4">
    <source>
        <dbReference type="Proteomes" id="UP000199040"/>
    </source>
</evidence>
<reference evidence="3 4" key="1">
    <citation type="submission" date="2016-10" db="EMBL/GenBank/DDBJ databases">
        <authorList>
            <person name="de Groot N.N."/>
        </authorList>
    </citation>
    <scope>NUCLEOTIDE SEQUENCE [LARGE SCALE GENOMIC DNA]</scope>
    <source>
        <strain evidence="3 4">CGMCC 1.6848</strain>
    </source>
</reference>
<dbReference type="Pfam" id="PF13091">
    <property type="entry name" value="PLDc_2"/>
    <property type="match status" value="2"/>
</dbReference>
<keyword evidence="4" id="KW-1185">Reference proteome</keyword>
<gene>
    <name evidence="3" type="ORF">SAMN04487959_102268</name>
</gene>
<dbReference type="CDD" id="cd09110">
    <property type="entry name" value="PLDc_CLS_1"/>
    <property type="match status" value="1"/>
</dbReference>
<dbReference type="EMBL" id="FOPY01000002">
    <property type="protein sequence ID" value="SFH31015.1"/>
    <property type="molecule type" value="Genomic_DNA"/>
</dbReference>
<feature type="compositionally biased region" description="Polar residues" evidence="1">
    <location>
        <begin position="183"/>
        <end position="192"/>
    </location>
</feature>
<dbReference type="PANTHER" id="PTHR21248">
    <property type="entry name" value="CARDIOLIPIN SYNTHASE"/>
    <property type="match status" value="1"/>
</dbReference>
<evidence type="ECO:0000259" key="2">
    <source>
        <dbReference type="PROSITE" id="PS50035"/>
    </source>
</evidence>
<dbReference type="GO" id="GO:0016020">
    <property type="term" value="C:membrane"/>
    <property type="evidence" value="ECO:0007669"/>
    <property type="project" value="TreeGrafter"/>
</dbReference>